<dbReference type="STRING" id="4795.A0A225VTA4"/>
<dbReference type="OrthoDB" id="2013972at2759"/>
<evidence type="ECO:0000313" key="2">
    <source>
        <dbReference type="Proteomes" id="UP000198211"/>
    </source>
</evidence>
<dbReference type="CDD" id="cd02440">
    <property type="entry name" value="AdoMet_MTases"/>
    <property type="match status" value="1"/>
</dbReference>
<reference evidence="2" key="1">
    <citation type="submission" date="2017-03" db="EMBL/GenBank/DDBJ databases">
        <title>Phytopthora megakarya and P. palmivora, two closely related causual agents of cacao black pod achieved similar genome size and gene model numbers by different mechanisms.</title>
        <authorList>
            <person name="Ali S."/>
            <person name="Shao J."/>
            <person name="Larry D.J."/>
            <person name="Kronmiller B."/>
            <person name="Shen D."/>
            <person name="Strem M.D."/>
            <person name="Melnick R.L."/>
            <person name="Guiltinan M.J."/>
            <person name="Tyler B.M."/>
            <person name="Meinhardt L.W."/>
            <person name="Bailey B.A."/>
        </authorList>
    </citation>
    <scope>NUCLEOTIDE SEQUENCE [LARGE SCALE GENOMIC DNA]</scope>
    <source>
        <strain evidence="2">zdho120</strain>
    </source>
</reference>
<organism evidence="1 2">
    <name type="scientific">Phytophthora megakarya</name>
    <dbReference type="NCBI Taxonomy" id="4795"/>
    <lineage>
        <taxon>Eukaryota</taxon>
        <taxon>Sar</taxon>
        <taxon>Stramenopiles</taxon>
        <taxon>Oomycota</taxon>
        <taxon>Peronosporomycetes</taxon>
        <taxon>Peronosporales</taxon>
        <taxon>Peronosporaceae</taxon>
        <taxon>Phytophthora</taxon>
    </lineage>
</organism>
<dbReference type="AlphaFoldDB" id="A0A225VTA4"/>
<gene>
    <name evidence="1" type="ORF">PHMEG_00019346</name>
</gene>
<sequence length="256" mass="28387">MPHYSLQIADQDILQKLQQHGENNSATPFHFFDVGCGPGVLSFEFVHQYRNALKDIRITASDFSHGMVQHGKDSFKSDSTLSPFSDMSGTLQCDRMVLEEVANASVDIIGSNFGGSNRAIGYAAAYRILKKDGLLFITVWSDTCLQMVWLDKITGMFNSAQVGQDSMSYPSLSFGTDRDKCVKELGEAGFTDVKSYCTTCTILFNDLEQVMIELIEKESQQNVYSDVEAKMNITDPLPDGGPRLIPFTGFTVIARK</sequence>
<name>A0A225VTA4_9STRA</name>
<dbReference type="Pfam" id="PF01209">
    <property type="entry name" value="Ubie_methyltran"/>
    <property type="match status" value="1"/>
</dbReference>
<dbReference type="Proteomes" id="UP000198211">
    <property type="component" value="Unassembled WGS sequence"/>
</dbReference>
<keyword evidence="2" id="KW-1185">Reference proteome</keyword>
<dbReference type="EMBL" id="NBNE01003255">
    <property type="protein sequence ID" value="OWZ08158.1"/>
    <property type="molecule type" value="Genomic_DNA"/>
</dbReference>
<dbReference type="SUPFAM" id="SSF53335">
    <property type="entry name" value="S-adenosyl-L-methionine-dependent methyltransferases"/>
    <property type="match status" value="1"/>
</dbReference>
<dbReference type="Gene3D" id="3.40.50.150">
    <property type="entry name" value="Vaccinia Virus protein VP39"/>
    <property type="match status" value="1"/>
</dbReference>
<evidence type="ECO:0000313" key="1">
    <source>
        <dbReference type="EMBL" id="OWZ08158.1"/>
    </source>
</evidence>
<dbReference type="InterPro" id="IPR029063">
    <property type="entry name" value="SAM-dependent_MTases_sf"/>
</dbReference>
<comment type="caution">
    <text evidence="1">The sequence shown here is derived from an EMBL/GenBank/DDBJ whole genome shotgun (WGS) entry which is preliminary data.</text>
</comment>
<accession>A0A225VTA4</accession>
<proteinExistence type="predicted"/>
<protein>
    <submittedName>
        <fullName evidence="1">Uncharacterized protein</fullName>
    </submittedName>
</protein>